<dbReference type="RefSeq" id="WP_285458566.1">
    <property type="nucleotide sequence ID" value="NZ_CP127173.1"/>
</dbReference>
<keyword evidence="6" id="KW-1185">Reference proteome</keyword>
<evidence type="ECO:0000256" key="3">
    <source>
        <dbReference type="SAM" id="Phobius"/>
    </source>
</evidence>
<dbReference type="PANTHER" id="PTHR46797">
    <property type="entry name" value="HTH-TYPE TRANSCRIPTIONAL REGULATOR"/>
    <property type="match status" value="1"/>
</dbReference>
<keyword evidence="3" id="KW-0472">Membrane</keyword>
<evidence type="ECO:0000313" key="5">
    <source>
        <dbReference type="EMBL" id="WIV60964.1"/>
    </source>
</evidence>
<dbReference type="Gene3D" id="1.10.260.40">
    <property type="entry name" value="lambda repressor-like DNA-binding domains"/>
    <property type="match status" value="2"/>
</dbReference>
<dbReference type="SMART" id="SM00530">
    <property type="entry name" value="HTH_XRE"/>
    <property type="match status" value="2"/>
</dbReference>
<evidence type="ECO:0000313" key="6">
    <source>
        <dbReference type="Proteomes" id="UP001227101"/>
    </source>
</evidence>
<proteinExistence type="predicted"/>
<evidence type="ECO:0000256" key="1">
    <source>
        <dbReference type="ARBA" id="ARBA00023125"/>
    </source>
</evidence>
<dbReference type="SUPFAM" id="SSF47413">
    <property type="entry name" value="lambda repressor-like DNA-binding domains"/>
    <property type="match status" value="2"/>
</dbReference>
<dbReference type="Pfam" id="PF13560">
    <property type="entry name" value="HTH_31"/>
    <property type="match status" value="2"/>
</dbReference>
<gene>
    <name evidence="5" type="ORF">QP939_21345</name>
</gene>
<feature type="domain" description="HTH cro/C1-type" evidence="4">
    <location>
        <begin position="25"/>
        <end position="79"/>
    </location>
</feature>
<keyword evidence="3" id="KW-1133">Transmembrane helix</keyword>
<organism evidence="5 6">
    <name type="scientific">Amycolatopsis nalaikhensis</name>
    <dbReference type="NCBI Taxonomy" id="715472"/>
    <lineage>
        <taxon>Bacteria</taxon>
        <taxon>Bacillati</taxon>
        <taxon>Actinomycetota</taxon>
        <taxon>Actinomycetes</taxon>
        <taxon>Pseudonocardiales</taxon>
        <taxon>Pseudonocardiaceae</taxon>
        <taxon>Amycolatopsis</taxon>
    </lineage>
</organism>
<reference evidence="5 6" key="1">
    <citation type="submission" date="2023-06" db="EMBL/GenBank/DDBJ databases">
        <authorList>
            <person name="Oyuntsetseg B."/>
            <person name="Kim S.B."/>
        </authorList>
    </citation>
    <scope>NUCLEOTIDE SEQUENCE [LARGE SCALE GENOMIC DNA]</scope>
    <source>
        <strain evidence="5 6">2-2</strain>
    </source>
</reference>
<feature type="region of interest" description="Disordered" evidence="2">
    <location>
        <begin position="1"/>
        <end position="20"/>
    </location>
</feature>
<evidence type="ECO:0000256" key="2">
    <source>
        <dbReference type="SAM" id="MobiDB-lite"/>
    </source>
</evidence>
<dbReference type="PROSITE" id="PS50943">
    <property type="entry name" value="HTH_CROC1"/>
    <property type="match status" value="2"/>
</dbReference>
<dbReference type="InterPro" id="IPR010982">
    <property type="entry name" value="Lambda_DNA-bd_dom_sf"/>
</dbReference>
<dbReference type="CDD" id="cd00093">
    <property type="entry name" value="HTH_XRE"/>
    <property type="match status" value="2"/>
</dbReference>
<dbReference type="InterPro" id="IPR001387">
    <property type="entry name" value="Cro/C1-type_HTH"/>
</dbReference>
<keyword evidence="3" id="KW-0812">Transmembrane</keyword>
<dbReference type="InterPro" id="IPR050807">
    <property type="entry name" value="TransReg_Diox_bact_type"/>
</dbReference>
<name>A0ABY8XZ11_9PSEU</name>
<accession>A0ABY8XZ11</accession>
<dbReference type="EMBL" id="CP127173">
    <property type="protein sequence ID" value="WIV60964.1"/>
    <property type="molecule type" value="Genomic_DNA"/>
</dbReference>
<feature type="transmembrane region" description="Helical" evidence="3">
    <location>
        <begin position="209"/>
        <end position="230"/>
    </location>
</feature>
<dbReference type="PANTHER" id="PTHR46797:SF1">
    <property type="entry name" value="METHYLPHOSPHONATE SYNTHASE"/>
    <property type="match status" value="1"/>
</dbReference>
<keyword evidence="1" id="KW-0238">DNA-binding</keyword>
<dbReference type="Proteomes" id="UP001227101">
    <property type="component" value="Chromosome"/>
</dbReference>
<protein>
    <submittedName>
        <fullName evidence="5">Helix-turn-helix transcriptional regulator</fullName>
    </submittedName>
</protein>
<evidence type="ECO:0000259" key="4">
    <source>
        <dbReference type="PROSITE" id="PS50943"/>
    </source>
</evidence>
<feature type="domain" description="HTH cro/C1-type" evidence="4">
    <location>
        <begin position="113"/>
        <end position="167"/>
    </location>
</feature>
<sequence>MTTDETTARESVSPGEAEEALTRELKRLVDGSGRSLRSLGHDLNVSPSTLSRATSGKALPSLAIALAVARATGGDPDQVGRLWSAADEERRTGLATPVEGDERELLRMTAAALNAERQRRGLSLDKLAKTSGWSKTTLSTLLRGERVPDMSLLQDVLQAMDLTDAEAGNWATRFARAAENARLGALARPEVAVETALVPLRAQLRRWKLAVVAVAALALAGLVVGALGLYSATNLPESVFDTGPTTTVTVGTPVPPGPKTAQVDVGLAAELMSVFEQPSASAKVTSTVRSKTWVEVTCAQVTDREFTDTGLIGGNRAQTTKTWLKIAVNGHDLGYAPSIYLKLYDYERPVRQPPAC</sequence>